<dbReference type="Proteomes" id="UP000249304">
    <property type="component" value="Unassembled WGS sequence"/>
</dbReference>
<dbReference type="AlphaFoldDB" id="A0A2W2G9P7"/>
<dbReference type="EMBL" id="POUD01000002">
    <property type="protein sequence ID" value="PZG23534.1"/>
    <property type="molecule type" value="Genomic_DNA"/>
</dbReference>
<reference evidence="1 2" key="1">
    <citation type="submission" date="2018-01" db="EMBL/GenBank/DDBJ databases">
        <title>Draft genome sequence of Nonomuraea sp. KC333.</title>
        <authorList>
            <person name="Sahin N."/>
            <person name="Saygin H."/>
            <person name="Ay H."/>
        </authorList>
    </citation>
    <scope>NUCLEOTIDE SEQUENCE [LARGE SCALE GENOMIC DNA]</scope>
    <source>
        <strain evidence="1 2">KC333</strain>
    </source>
</reference>
<dbReference type="OrthoDB" id="5197850at2"/>
<proteinExistence type="predicted"/>
<evidence type="ECO:0000313" key="2">
    <source>
        <dbReference type="Proteomes" id="UP000249304"/>
    </source>
</evidence>
<protein>
    <submittedName>
        <fullName evidence="1">Uncharacterized protein</fullName>
    </submittedName>
</protein>
<accession>A0A2W2G9P7</accession>
<gene>
    <name evidence="1" type="ORF">C1J01_01040</name>
</gene>
<name>A0A2W2G9P7_9ACTN</name>
<evidence type="ECO:0000313" key="1">
    <source>
        <dbReference type="EMBL" id="PZG23534.1"/>
    </source>
</evidence>
<organism evidence="1 2">
    <name type="scientific">Nonomuraea aridisoli</name>
    <dbReference type="NCBI Taxonomy" id="2070368"/>
    <lineage>
        <taxon>Bacteria</taxon>
        <taxon>Bacillati</taxon>
        <taxon>Actinomycetota</taxon>
        <taxon>Actinomycetes</taxon>
        <taxon>Streptosporangiales</taxon>
        <taxon>Streptosporangiaceae</taxon>
        <taxon>Nonomuraea</taxon>
    </lineage>
</organism>
<sequence>MRSKRTCPACTCTPSTLLHPAIAAAAGRPARQRTTLYGEPPAERLTTGLASDGHLPEPLPVLSG</sequence>
<keyword evidence="2" id="KW-1185">Reference proteome</keyword>
<comment type="caution">
    <text evidence="1">The sequence shown here is derived from an EMBL/GenBank/DDBJ whole genome shotgun (WGS) entry which is preliminary data.</text>
</comment>